<accession>A0A6H1WSH6</accession>
<feature type="transmembrane region" description="Helical" evidence="1">
    <location>
        <begin position="12"/>
        <end position="29"/>
    </location>
</feature>
<keyword evidence="1" id="KW-1133">Transmembrane helix</keyword>
<keyword evidence="1" id="KW-0812">Transmembrane</keyword>
<dbReference type="Proteomes" id="UP000501253">
    <property type="component" value="Chromosome"/>
</dbReference>
<keyword evidence="3" id="KW-1185">Reference proteome</keyword>
<dbReference type="EMBL" id="CP042909">
    <property type="protein sequence ID" value="QJA06121.1"/>
    <property type="molecule type" value="Genomic_DNA"/>
</dbReference>
<sequence>MERLFQELGRWFYNLALGVALAILVKSLLEKGLPRGDALVGFWVVILLMVAGSLFLVLSENAKGVAQCVEL</sequence>
<gene>
    <name evidence="2" type="ORF">FVE67_04610</name>
</gene>
<dbReference type="AlphaFoldDB" id="A0A6H1WSH6"/>
<dbReference type="RefSeq" id="WP_168719469.1">
    <property type="nucleotide sequence ID" value="NZ_CP042909.1"/>
</dbReference>
<protein>
    <submittedName>
        <fullName evidence="2">Uncharacterized protein</fullName>
    </submittedName>
</protein>
<dbReference type="KEGG" id="tmai:FVE67_04610"/>
<evidence type="ECO:0000256" key="1">
    <source>
        <dbReference type="SAM" id="Phobius"/>
    </source>
</evidence>
<evidence type="ECO:0000313" key="3">
    <source>
        <dbReference type="Proteomes" id="UP000501253"/>
    </source>
</evidence>
<feature type="transmembrane region" description="Helical" evidence="1">
    <location>
        <begin position="41"/>
        <end position="58"/>
    </location>
</feature>
<keyword evidence="1" id="KW-0472">Membrane</keyword>
<reference evidence="2 3" key="1">
    <citation type="submission" date="2019-08" db="EMBL/GenBank/DDBJ databases">
        <title>Complete genome sequence of Thermosulfurimonas marina SU872T, an anaerobic thermophilic chemolithoautotrophic bacterium isolated from a shallow marine hydrothermal vent.</title>
        <authorList>
            <person name="Allioux M."/>
            <person name="Jebbar M."/>
            <person name="Slobodkina G."/>
            <person name="Slobodkin A."/>
            <person name="Moalic Y."/>
            <person name="Frolova A."/>
            <person name="Shao Z."/>
            <person name="Alain K."/>
        </authorList>
    </citation>
    <scope>NUCLEOTIDE SEQUENCE [LARGE SCALE GENOMIC DNA]</scope>
    <source>
        <strain evidence="2 3">SU872</strain>
    </source>
</reference>
<organism evidence="2 3">
    <name type="scientific">Thermosulfurimonas marina</name>
    <dbReference type="NCBI Taxonomy" id="2047767"/>
    <lineage>
        <taxon>Bacteria</taxon>
        <taxon>Pseudomonadati</taxon>
        <taxon>Thermodesulfobacteriota</taxon>
        <taxon>Thermodesulfobacteria</taxon>
        <taxon>Thermodesulfobacteriales</taxon>
        <taxon>Thermodesulfobacteriaceae</taxon>
        <taxon>Thermosulfurimonas</taxon>
    </lineage>
</organism>
<evidence type="ECO:0000313" key="2">
    <source>
        <dbReference type="EMBL" id="QJA06121.1"/>
    </source>
</evidence>
<name>A0A6H1WSH6_9BACT</name>
<proteinExistence type="predicted"/>